<accession>A0A0F5MNU5</accession>
<dbReference type="EMBL" id="JYHA01000077">
    <property type="protein sequence ID" value="KKB96465.1"/>
    <property type="molecule type" value="Genomic_DNA"/>
</dbReference>
<dbReference type="Proteomes" id="UP000033358">
    <property type="component" value="Unassembled WGS sequence"/>
</dbReference>
<reference evidence="1 2" key="1">
    <citation type="submission" date="2015-02" db="EMBL/GenBank/DDBJ databases">
        <title>Single cell genomics of a rare environmental alphaproteobacterium provides unique insights into Rickettsiaceae evolution.</title>
        <authorList>
            <person name="Martijn J."/>
            <person name="Schulz F."/>
            <person name="Zaremba-Niedzwiedzka K."/>
            <person name="Viklund J."/>
            <person name="Stepanauskas R."/>
            <person name="Andersson S.G.E."/>
            <person name="Horn M."/>
            <person name="Guy L."/>
            <person name="Ettema T.J.G."/>
        </authorList>
    </citation>
    <scope>NUCLEOTIDE SEQUENCE [LARGE SCALE GENOMIC DNA]</scope>
    <source>
        <strain evidence="1 2">SCGC AAA041-L04</strain>
    </source>
</reference>
<organism evidence="1 2">
    <name type="scientific">Candidatus Arcanibacter lacustris</name>
    <dbReference type="NCBI Taxonomy" id="1607817"/>
    <lineage>
        <taxon>Bacteria</taxon>
        <taxon>Pseudomonadati</taxon>
        <taxon>Pseudomonadota</taxon>
        <taxon>Alphaproteobacteria</taxon>
        <taxon>Rickettsiales</taxon>
        <taxon>Candidatus Arcanibacter</taxon>
    </lineage>
</organism>
<sequence>MVKKKFDLSKDMIITSKETNQTTSKSTNKEAEDLYETITLRIKKSIKKEFKLWCVENNIQMNDAFVQAWMKFKTNK</sequence>
<proteinExistence type="predicted"/>
<evidence type="ECO:0000313" key="1">
    <source>
        <dbReference type="EMBL" id="KKB96465.1"/>
    </source>
</evidence>
<gene>
    <name evidence="1" type="ORF">SZ25_00455</name>
</gene>
<name>A0A0F5MNU5_9RICK</name>
<dbReference type="SUPFAM" id="SSF47598">
    <property type="entry name" value="Ribbon-helix-helix"/>
    <property type="match status" value="1"/>
</dbReference>
<dbReference type="InterPro" id="IPR013321">
    <property type="entry name" value="Arc_rbn_hlx_hlx"/>
</dbReference>
<dbReference type="GO" id="GO:0006355">
    <property type="term" value="P:regulation of DNA-templated transcription"/>
    <property type="evidence" value="ECO:0007669"/>
    <property type="project" value="InterPro"/>
</dbReference>
<comment type="caution">
    <text evidence="1">The sequence shown here is derived from an EMBL/GenBank/DDBJ whole genome shotgun (WGS) entry which is preliminary data.</text>
</comment>
<dbReference type="Gene3D" id="1.10.1220.10">
    <property type="entry name" value="Met repressor-like"/>
    <property type="match status" value="1"/>
</dbReference>
<dbReference type="AlphaFoldDB" id="A0A0F5MNU5"/>
<evidence type="ECO:0008006" key="3">
    <source>
        <dbReference type="Google" id="ProtNLM"/>
    </source>
</evidence>
<dbReference type="InterPro" id="IPR010985">
    <property type="entry name" value="Ribbon_hlx_hlx"/>
</dbReference>
<protein>
    <recommendedName>
        <fullName evidence="3">ParG</fullName>
    </recommendedName>
</protein>
<keyword evidence="2" id="KW-1185">Reference proteome</keyword>
<evidence type="ECO:0000313" key="2">
    <source>
        <dbReference type="Proteomes" id="UP000033358"/>
    </source>
</evidence>